<feature type="transmembrane region" description="Helical" evidence="5">
    <location>
        <begin position="227"/>
        <end position="250"/>
    </location>
</feature>
<dbReference type="InterPro" id="IPR036259">
    <property type="entry name" value="MFS_trans_sf"/>
</dbReference>
<feature type="transmembrane region" description="Helical" evidence="5">
    <location>
        <begin position="361"/>
        <end position="378"/>
    </location>
</feature>
<dbReference type="Proteomes" id="UP001254257">
    <property type="component" value="Unassembled WGS sequence"/>
</dbReference>
<feature type="domain" description="Major facilitator superfamily (MFS) profile" evidence="6">
    <location>
        <begin position="15"/>
        <end position="506"/>
    </location>
</feature>
<feature type="transmembrane region" description="Helical" evidence="5">
    <location>
        <begin position="201"/>
        <end position="221"/>
    </location>
</feature>
<keyword evidence="4 5" id="KW-0472">Membrane</keyword>
<feature type="transmembrane region" description="Helical" evidence="5">
    <location>
        <begin position="111"/>
        <end position="129"/>
    </location>
</feature>
<dbReference type="RefSeq" id="WP_316016471.1">
    <property type="nucleotide sequence ID" value="NZ_JAWDID010000002.1"/>
</dbReference>
<dbReference type="InterPro" id="IPR011701">
    <property type="entry name" value="MFS"/>
</dbReference>
<evidence type="ECO:0000256" key="2">
    <source>
        <dbReference type="ARBA" id="ARBA00022692"/>
    </source>
</evidence>
<dbReference type="PANTHER" id="PTHR42718:SF49">
    <property type="entry name" value="EXPORT PROTEIN"/>
    <property type="match status" value="1"/>
</dbReference>
<feature type="transmembrane region" description="Helical" evidence="5">
    <location>
        <begin position="53"/>
        <end position="73"/>
    </location>
</feature>
<accession>A0ABU3S163</accession>
<dbReference type="SUPFAM" id="SSF103473">
    <property type="entry name" value="MFS general substrate transporter"/>
    <property type="match status" value="1"/>
</dbReference>
<gene>
    <name evidence="7" type="ORF">RKE40_01445</name>
</gene>
<comment type="caution">
    <text evidence="7">The sequence shown here is derived from an EMBL/GenBank/DDBJ whole genome shotgun (WGS) entry which is preliminary data.</text>
</comment>
<dbReference type="Gene3D" id="1.20.1720.10">
    <property type="entry name" value="Multidrug resistance protein D"/>
    <property type="match status" value="1"/>
</dbReference>
<feature type="transmembrane region" description="Helical" evidence="5">
    <location>
        <begin position="168"/>
        <end position="189"/>
    </location>
</feature>
<feature type="transmembrane region" description="Helical" evidence="5">
    <location>
        <begin position="475"/>
        <end position="501"/>
    </location>
</feature>
<dbReference type="PROSITE" id="PS50850">
    <property type="entry name" value="MFS"/>
    <property type="match status" value="1"/>
</dbReference>
<evidence type="ECO:0000256" key="5">
    <source>
        <dbReference type="SAM" id="Phobius"/>
    </source>
</evidence>
<dbReference type="InterPro" id="IPR005829">
    <property type="entry name" value="Sugar_transporter_CS"/>
</dbReference>
<organism evidence="7 8">
    <name type="scientific">Bosea rubneri</name>
    <dbReference type="NCBI Taxonomy" id="3075434"/>
    <lineage>
        <taxon>Bacteria</taxon>
        <taxon>Pseudomonadati</taxon>
        <taxon>Pseudomonadota</taxon>
        <taxon>Alphaproteobacteria</taxon>
        <taxon>Hyphomicrobiales</taxon>
        <taxon>Boseaceae</taxon>
        <taxon>Bosea</taxon>
    </lineage>
</organism>
<keyword evidence="2 5" id="KW-0812">Transmembrane</keyword>
<dbReference type="InterPro" id="IPR020846">
    <property type="entry name" value="MFS_dom"/>
</dbReference>
<proteinExistence type="predicted"/>
<evidence type="ECO:0000256" key="4">
    <source>
        <dbReference type="ARBA" id="ARBA00023136"/>
    </source>
</evidence>
<feature type="transmembrane region" description="Helical" evidence="5">
    <location>
        <begin position="14"/>
        <end position="41"/>
    </location>
</feature>
<dbReference type="PANTHER" id="PTHR42718">
    <property type="entry name" value="MAJOR FACILITATOR SUPERFAMILY MULTIDRUG TRANSPORTER MFSC"/>
    <property type="match status" value="1"/>
</dbReference>
<name>A0ABU3S163_9HYPH</name>
<protein>
    <submittedName>
        <fullName evidence="7">MFS transporter</fullName>
    </submittedName>
</protein>
<feature type="transmembrane region" description="Helical" evidence="5">
    <location>
        <begin position="80"/>
        <end position="105"/>
    </location>
</feature>
<keyword evidence="3 5" id="KW-1133">Transmembrane helix</keyword>
<feature type="transmembrane region" description="Helical" evidence="5">
    <location>
        <begin position="399"/>
        <end position="419"/>
    </location>
</feature>
<dbReference type="CDD" id="cd17321">
    <property type="entry name" value="MFS_MMR_MDR_like"/>
    <property type="match status" value="1"/>
</dbReference>
<comment type="subcellular location">
    <subcellularLocation>
        <location evidence="1">Membrane</location>
        <topology evidence="1">Multi-pass membrane protein</topology>
    </subcellularLocation>
</comment>
<evidence type="ECO:0000313" key="8">
    <source>
        <dbReference type="Proteomes" id="UP001254257"/>
    </source>
</evidence>
<evidence type="ECO:0000313" key="7">
    <source>
        <dbReference type="EMBL" id="MDU0338523.1"/>
    </source>
</evidence>
<evidence type="ECO:0000256" key="3">
    <source>
        <dbReference type="ARBA" id="ARBA00022989"/>
    </source>
</evidence>
<feature type="transmembrane region" description="Helical" evidence="5">
    <location>
        <begin position="141"/>
        <end position="162"/>
    </location>
</feature>
<evidence type="ECO:0000256" key="1">
    <source>
        <dbReference type="ARBA" id="ARBA00004141"/>
    </source>
</evidence>
<dbReference type="EMBL" id="JAWDID010000002">
    <property type="protein sequence ID" value="MDU0338523.1"/>
    <property type="molecule type" value="Genomic_DNA"/>
</dbReference>
<dbReference type="Pfam" id="PF07690">
    <property type="entry name" value="MFS_1"/>
    <property type="match status" value="1"/>
</dbReference>
<feature type="transmembrane region" description="Helical" evidence="5">
    <location>
        <begin position="300"/>
        <end position="323"/>
    </location>
</feature>
<sequence length="509" mass="51878">MAPDGATRAKDGDLLLLTAAAGCAMSLVDTNIVALAIPAIARGLRTGAADTQWVISAFFLSFAAMLLPAGAIADRLGRRRIFLCGLAGLAAASLSGGLASTVVWLHLSRGAQGAATAFVLAPALAIIGHRFHAGAEQNRAWAIWGGVMGATMVVAPIAGGIIVESLGWRWAFFINLPICALLAAATLAYAEESRDPTRGRLDPVGILLFAGAMLGLTSGLITGQAQGWASTATLAGFALGAASLVGFVIAERVQAHAMLDLQLFKSRQFIGAVWAMFAYAATAQVMASLFPIFLQHGGRLSATATGFAMLPFAFAMLAFPYLGGMLGRRLTSPSILALGLAVVAMGNAVAAWGAVPGNWPVLLPAMFVIGAGAGLLNGETQKAIMMTIPRERVGMASGISTTARFSGILIGFVALNAVLASGIRAAAIGAECLAPATCGAGRGYVDAVIAGDFSAAVAGTPVLDMALAWTQARQLYASGASASLLAAALLAALSAGLVWWLMRPRRSGA</sequence>
<feature type="transmembrane region" description="Helical" evidence="5">
    <location>
        <begin position="335"/>
        <end position="355"/>
    </location>
</feature>
<keyword evidence="8" id="KW-1185">Reference proteome</keyword>
<evidence type="ECO:0000259" key="6">
    <source>
        <dbReference type="PROSITE" id="PS50850"/>
    </source>
</evidence>
<feature type="transmembrane region" description="Helical" evidence="5">
    <location>
        <begin position="271"/>
        <end position="294"/>
    </location>
</feature>
<dbReference type="Gene3D" id="1.20.1250.20">
    <property type="entry name" value="MFS general substrate transporter like domains"/>
    <property type="match status" value="1"/>
</dbReference>
<reference evidence="7 8" key="1">
    <citation type="submission" date="2023-09" db="EMBL/GenBank/DDBJ databases">
        <title>Whole genome shotgun sequencing (WGS) of Bosea sp. ZW T0_25, isolated from stored onions (Allium cepa).</title>
        <authorList>
            <person name="Stoll D.A."/>
            <person name="Huch M."/>
        </authorList>
    </citation>
    <scope>NUCLEOTIDE SEQUENCE [LARGE SCALE GENOMIC DNA]</scope>
    <source>
        <strain evidence="7 8">ZW T0_25</strain>
    </source>
</reference>
<dbReference type="PROSITE" id="PS00216">
    <property type="entry name" value="SUGAR_TRANSPORT_1"/>
    <property type="match status" value="1"/>
</dbReference>